<keyword evidence="4" id="KW-1185">Reference proteome</keyword>
<dbReference type="Pfam" id="PF11721">
    <property type="entry name" value="Malectin"/>
    <property type="match status" value="1"/>
</dbReference>
<dbReference type="SMART" id="SM00776">
    <property type="entry name" value="NPCBM"/>
    <property type="match status" value="1"/>
</dbReference>
<dbReference type="Gene3D" id="2.120.10.80">
    <property type="entry name" value="Kelch-type beta propeller"/>
    <property type="match status" value="2"/>
</dbReference>
<dbReference type="RefSeq" id="WP_189089775.1">
    <property type="nucleotide sequence ID" value="NZ_BMQL01000008.1"/>
</dbReference>
<evidence type="ECO:0000256" key="1">
    <source>
        <dbReference type="SAM" id="SignalP"/>
    </source>
</evidence>
<dbReference type="PANTHER" id="PTHR46773:SF5">
    <property type="entry name" value="OS04G0487100 PROTEIN"/>
    <property type="match status" value="1"/>
</dbReference>
<dbReference type="SMART" id="SM00612">
    <property type="entry name" value="Kelch"/>
    <property type="match status" value="4"/>
</dbReference>
<protein>
    <recommendedName>
        <fullName evidence="2">Glycosyl hydrolase family 98 putative carbohydrate-binding module domain-containing protein</fullName>
    </recommendedName>
</protein>
<gene>
    <name evidence="3" type="ORF">GCM10008957_19360</name>
</gene>
<keyword evidence="1" id="KW-0732">Signal</keyword>
<dbReference type="InterPro" id="IPR015915">
    <property type="entry name" value="Kelch-typ_b-propeller"/>
</dbReference>
<feature type="signal peptide" evidence="1">
    <location>
        <begin position="1"/>
        <end position="21"/>
    </location>
</feature>
<feature type="domain" description="Glycosyl hydrolase family 98 putative carbohydrate-binding module" evidence="2">
    <location>
        <begin position="60"/>
        <end position="205"/>
    </location>
</feature>
<dbReference type="Pfam" id="PF01344">
    <property type="entry name" value="Kelch_1"/>
    <property type="match status" value="1"/>
</dbReference>
<evidence type="ECO:0000313" key="3">
    <source>
        <dbReference type="EMBL" id="GGR06692.1"/>
    </source>
</evidence>
<evidence type="ECO:0000259" key="2">
    <source>
        <dbReference type="SMART" id="SM00776"/>
    </source>
</evidence>
<dbReference type="SUPFAM" id="SSF117281">
    <property type="entry name" value="Kelch motif"/>
    <property type="match status" value="2"/>
</dbReference>
<dbReference type="InterPro" id="IPR008979">
    <property type="entry name" value="Galactose-bd-like_sf"/>
</dbReference>
<dbReference type="Gene3D" id="2.60.120.1060">
    <property type="entry name" value="NPCBM/NEW2 domain"/>
    <property type="match status" value="1"/>
</dbReference>
<dbReference type="AlphaFoldDB" id="A0A918C650"/>
<dbReference type="PANTHER" id="PTHR46773">
    <property type="match status" value="1"/>
</dbReference>
<dbReference type="InterPro" id="IPR053256">
    <property type="entry name" value="Kelch_repeat-containing"/>
</dbReference>
<accession>A0A918C650</accession>
<dbReference type="EMBL" id="BMQL01000008">
    <property type="protein sequence ID" value="GGR06692.1"/>
    <property type="molecule type" value="Genomic_DNA"/>
</dbReference>
<dbReference type="Pfam" id="PF24681">
    <property type="entry name" value="Kelch_KLHDC2_KLHL20_DRC7"/>
    <property type="match status" value="1"/>
</dbReference>
<dbReference type="SUPFAM" id="SSF49785">
    <property type="entry name" value="Galactose-binding domain-like"/>
    <property type="match status" value="2"/>
</dbReference>
<evidence type="ECO:0000313" key="4">
    <source>
        <dbReference type="Proteomes" id="UP000603865"/>
    </source>
</evidence>
<reference evidence="3" key="2">
    <citation type="submission" date="2020-09" db="EMBL/GenBank/DDBJ databases">
        <authorList>
            <person name="Sun Q."/>
            <person name="Ohkuma M."/>
        </authorList>
    </citation>
    <scope>NUCLEOTIDE SEQUENCE</scope>
    <source>
        <strain evidence="3">JCM 31311</strain>
    </source>
</reference>
<dbReference type="InterPro" id="IPR006652">
    <property type="entry name" value="Kelch_1"/>
</dbReference>
<proteinExistence type="predicted"/>
<name>A0A918C650_9DEIO</name>
<sequence>MKTQIRIHRLFQVGLLLAGLAACTQQGISQTADTAQPEPDGLNHPWADTPGAALSALALAPGSNSLSAQPWTAASNGWGPIEIDRSVNGYGGGDGKTLTLAGKTYAHGFGAHANSSMTFNLGAQCASFTSDIGVDDEVGDRGSVVFQVYGDGSKLYDSGVMTGASATKTLTVSVAGVKELKLVVTDSGNGNTNDHADWASPTLLNCAAPTTLPLRINTGGPAQTVNGVSWVGCTGPSACGGYVTGGFAYGENRSISGAVAPANQTIYQTEWTGGATTNIPVGSTAFEFRIPVPNGSYQVRLHFAELNKAAIGARVFDVKIEGTAALTSFDVFKEAGGAQKAIVRTLDATVSDGTLTIAFVRRVENAKISGIEILPATTPSGPLTWTERAPALQPVSEAQGAAVNGVLYVFGGFNKDLHTTAKSQAYDAANNRWSSVHDMPEQITHGAVAVDGTTIYIAGGFVGTHPGPQTSHVWKYNTLTDTWSAGPPLPAARGAGAMVRLGRELHFFGGTERDLNDLDIYRRDASEHWVLNLDGGTTWTTAAPMPNARNHMAGAVLNGLIYAIGGQHLGDEQAGEQADVQSYDPATNTWTTRASMPRPVGHINSSTLVWNGRIVVIAGVTLKSLEIANVTQYDPASNAWTELTPLPAARQSPIADLIGTQVVVTTGSLPSGVFTTTWTGER</sequence>
<comment type="caution">
    <text evidence="3">The sequence shown here is derived from an EMBL/GenBank/DDBJ whole genome shotgun (WGS) entry which is preliminary data.</text>
</comment>
<dbReference type="Proteomes" id="UP000603865">
    <property type="component" value="Unassembled WGS sequence"/>
</dbReference>
<dbReference type="InterPro" id="IPR021720">
    <property type="entry name" value="Malectin_dom"/>
</dbReference>
<dbReference type="Pfam" id="PF08305">
    <property type="entry name" value="NPCBM"/>
    <property type="match status" value="1"/>
</dbReference>
<dbReference type="InterPro" id="IPR013222">
    <property type="entry name" value="Glyco_hyd_98_carb-bd"/>
</dbReference>
<dbReference type="PROSITE" id="PS51257">
    <property type="entry name" value="PROKAR_LIPOPROTEIN"/>
    <property type="match status" value="1"/>
</dbReference>
<organism evidence="3 4">
    <name type="scientific">Deinococcus ruber</name>
    <dbReference type="NCBI Taxonomy" id="1848197"/>
    <lineage>
        <taxon>Bacteria</taxon>
        <taxon>Thermotogati</taxon>
        <taxon>Deinococcota</taxon>
        <taxon>Deinococci</taxon>
        <taxon>Deinococcales</taxon>
        <taxon>Deinococcaceae</taxon>
        <taxon>Deinococcus</taxon>
    </lineage>
</organism>
<dbReference type="InterPro" id="IPR038637">
    <property type="entry name" value="NPCBM_sf"/>
</dbReference>
<feature type="chain" id="PRO_5037093436" description="Glycosyl hydrolase family 98 putative carbohydrate-binding module domain-containing protein" evidence="1">
    <location>
        <begin position="22"/>
        <end position="682"/>
    </location>
</feature>
<reference evidence="3" key="1">
    <citation type="journal article" date="2014" name="Int. J. Syst. Evol. Microbiol.">
        <title>Complete genome sequence of Corynebacterium casei LMG S-19264T (=DSM 44701T), isolated from a smear-ripened cheese.</title>
        <authorList>
            <consortium name="US DOE Joint Genome Institute (JGI-PGF)"/>
            <person name="Walter F."/>
            <person name="Albersmeier A."/>
            <person name="Kalinowski J."/>
            <person name="Ruckert C."/>
        </authorList>
    </citation>
    <scope>NUCLEOTIDE SEQUENCE</scope>
    <source>
        <strain evidence="3">JCM 31311</strain>
    </source>
</reference>
<dbReference type="Gene3D" id="2.60.120.430">
    <property type="entry name" value="Galactose-binding lectin"/>
    <property type="match status" value="1"/>
</dbReference>